<gene>
    <name evidence="3" type="ORF">MSPICULIGERA_LOCUS22469</name>
    <name evidence="1" type="ORF">MSPICULIGERA_LOCUS6191</name>
    <name evidence="2" type="ORF">MSPICULIGERA_LOCUS7483</name>
</gene>
<accession>A0AA36CFS0</accession>
<proteinExistence type="predicted"/>
<feature type="non-terminal residue" evidence="1">
    <location>
        <position position="1"/>
    </location>
</feature>
<name>A0AA36CFS0_9BILA</name>
<dbReference type="EMBL" id="CATQJA010001881">
    <property type="protein sequence ID" value="CAJ0568982.1"/>
    <property type="molecule type" value="Genomic_DNA"/>
</dbReference>
<protein>
    <submittedName>
        <fullName evidence="1">Uncharacterized protein</fullName>
    </submittedName>
</protein>
<dbReference type="AlphaFoldDB" id="A0AA36CFS0"/>
<keyword evidence="4" id="KW-1185">Reference proteome</keyword>
<dbReference type="EMBL" id="CATQJA010002695">
    <property type="protein sequence ID" value="CAJ0584412.1"/>
    <property type="molecule type" value="Genomic_DNA"/>
</dbReference>
<evidence type="ECO:0000313" key="2">
    <source>
        <dbReference type="EMBL" id="CAJ0568982.1"/>
    </source>
</evidence>
<sequence length="82" mass="9403">MYPKNLPYPRRGYPGYTPQYPGVYSNYPFGAEMSRIPNMMLQKFYYPYWGNGYQGAQPYPNNYYGAQPQTGGVLSTLLGILI</sequence>
<dbReference type="Proteomes" id="UP001177023">
    <property type="component" value="Unassembled WGS sequence"/>
</dbReference>
<dbReference type="EMBL" id="CATQJA010001531">
    <property type="protein sequence ID" value="CAJ0567647.1"/>
    <property type="molecule type" value="Genomic_DNA"/>
</dbReference>
<evidence type="ECO:0000313" key="1">
    <source>
        <dbReference type="EMBL" id="CAJ0567647.1"/>
    </source>
</evidence>
<organism evidence="1 4">
    <name type="scientific">Mesorhabditis spiculigera</name>
    <dbReference type="NCBI Taxonomy" id="96644"/>
    <lineage>
        <taxon>Eukaryota</taxon>
        <taxon>Metazoa</taxon>
        <taxon>Ecdysozoa</taxon>
        <taxon>Nematoda</taxon>
        <taxon>Chromadorea</taxon>
        <taxon>Rhabditida</taxon>
        <taxon>Rhabditina</taxon>
        <taxon>Rhabditomorpha</taxon>
        <taxon>Rhabditoidea</taxon>
        <taxon>Rhabditidae</taxon>
        <taxon>Mesorhabditinae</taxon>
        <taxon>Mesorhabditis</taxon>
    </lineage>
</organism>
<evidence type="ECO:0000313" key="3">
    <source>
        <dbReference type="EMBL" id="CAJ0584412.1"/>
    </source>
</evidence>
<comment type="caution">
    <text evidence="1">The sequence shown here is derived from an EMBL/GenBank/DDBJ whole genome shotgun (WGS) entry which is preliminary data.</text>
</comment>
<reference evidence="1" key="1">
    <citation type="submission" date="2023-06" db="EMBL/GenBank/DDBJ databases">
        <authorList>
            <person name="Delattre M."/>
        </authorList>
    </citation>
    <scope>NUCLEOTIDE SEQUENCE</scope>
    <source>
        <strain evidence="1">AF72</strain>
    </source>
</reference>
<evidence type="ECO:0000313" key="4">
    <source>
        <dbReference type="Proteomes" id="UP001177023"/>
    </source>
</evidence>